<organism evidence="2 3">
    <name type="scientific">Winslowiella toletana</name>
    <dbReference type="NCBI Taxonomy" id="92490"/>
    <lineage>
        <taxon>Bacteria</taxon>
        <taxon>Pseudomonadati</taxon>
        <taxon>Pseudomonadota</taxon>
        <taxon>Gammaproteobacteria</taxon>
        <taxon>Enterobacterales</taxon>
        <taxon>Erwiniaceae</taxon>
        <taxon>Winslowiella</taxon>
    </lineage>
</organism>
<sequence length="278" mass="30597">MRISCERVAGAAILIILMLLPARSVNAGAYVFPLSFTNNQVAHKLVSWDENDIDLNPCYGWPSCYIGLDVMYSSHAPSMYSSCALNKHCIRIENYRTRKEVMEAWRSALGIPFSGSFTVQNATARCVGLFYIDQPKQPAPENYTAVRFPGSVCSELPPVNQACHVELQPEIDFGVLTSDMINNQSREITGQLYCALTGQITLFGESLLGERNIYFDGALRNFYANLSIDNQDASGGVRFTLPGNNIRQNFSLKATLFAATPPDAGSYAGSAIVYIAYL</sequence>
<comment type="caution">
    <text evidence="2">The sequence shown here is derived from an EMBL/GenBank/DDBJ whole genome shotgun (WGS) entry which is preliminary data.</text>
</comment>
<protein>
    <recommendedName>
        <fullName evidence="1">Fimbrial adhesin MrpH N-terminal domain-containing protein</fullName>
    </recommendedName>
</protein>
<dbReference type="Pfam" id="PF24222">
    <property type="entry name" value="MrpH_N"/>
    <property type="match status" value="1"/>
</dbReference>
<reference evidence="3" key="2">
    <citation type="submission" date="2023-07" db="EMBL/GenBank/DDBJ databases">
        <title>Genome mining of underrepresented organisms for secondary metabolites.</title>
        <authorList>
            <person name="D'Agostino P.M."/>
        </authorList>
    </citation>
    <scope>NUCLEOTIDE SEQUENCE [LARGE SCALE GENOMIC DNA]</scope>
    <source>
        <strain evidence="3">WS4403</strain>
    </source>
</reference>
<name>A0ABS4PBE2_9GAMM</name>
<proteinExistence type="predicted"/>
<dbReference type="InterPro" id="IPR057009">
    <property type="entry name" value="MrpH_N"/>
</dbReference>
<dbReference type="InterPro" id="IPR036937">
    <property type="entry name" value="Adhesion_dom_fimbrial_sf"/>
</dbReference>
<dbReference type="EMBL" id="JAGGMQ010000001">
    <property type="protein sequence ID" value="MBP2169258.1"/>
    <property type="molecule type" value="Genomic_DNA"/>
</dbReference>
<dbReference type="CDD" id="cd22566">
    <property type="entry name" value="MrpH-like"/>
    <property type="match status" value="1"/>
</dbReference>
<dbReference type="Gene3D" id="2.60.40.1090">
    <property type="entry name" value="Fimbrial-type adhesion domain"/>
    <property type="match status" value="1"/>
</dbReference>
<dbReference type="RefSeq" id="WP_157819479.1">
    <property type="nucleotide sequence ID" value="NZ_JAGGMQ010000001.1"/>
</dbReference>
<gene>
    <name evidence="2" type="ORF">J2125_002450</name>
</gene>
<keyword evidence="3" id="KW-1185">Reference proteome</keyword>
<evidence type="ECO:0000259" key="1">
    <source>
        <dbReference type="Pfam" id="PF24222"/>
    </source>
</evidence>
<evidence type="ECO:0000313" key="2">
    <source>
        <dbReference type="EMBL" id="MBP2169258.1"/>
    </source>
</evidence>
<feature type="domain" description="Fimbrial adhesin MrpH N-terminal" evidence="1">
    <location>
        <begin position="40"/>
        <end position="158"/>
    </location>
</feature>
<reference evidence="2 3" key="1">
    <citation type="submission" date="2021-03" db="EMBL/GenBank/DDBJ databases">
        <authorList>
            <person name="D'Agostino P."/>
            <person name="Huntemann M."/>
            <person name="Clum A."/>
            <person name="Spunde A."/>
            <person name="Palaniappan K."/>
            <person name="Ritter S."/>
            <person name="Mikhailova N."/>
            <person name="Chen I.-M."/>
            <person name="Stamatis D."/>
            <person name="Reddy T."/>
            <person name="O'Malley R."/>
            <person name="Daum C."/>
            <person name="Shapiro N."/>
            <person name="Ivanova N."/>
            <person name="Kyrpides N."/>
            <person name="Woyke T."/>
        </authorList>
    </citation>
    <scope>NUCLEOTIDE SEQUENCE [LARGE SCALE GENOMIC DNA]</scope>
    <source>
        <strain evidence="2 3">WS4403</strain>
    </source>
</reference>
<evidence type="ECO:0000313" key="3">
    <source>
        <dbReference type="Proteomes" id="UP001195624"/>
    </source>
</evidence>
<dbReference type="Proteomes" id="UP001195624">
    <property type="component" value="Unassembled WGS sequence"/>
</dbReference>
<accession>A0ABS4PBE2</accession>